<dbReference type="OMA" id="RTHETRM"/>
<dbReference type="STRING" id="47427.A0A2H3DIF2"/>
<keyword evidence="2" id="KW-1185">Reference proteome</keyword>
<organism evidence="1 2">
    <name type="scientific">Armillaria gallica</name>
    <name type="common">Bulbous honey fungus</name>
    <name type="synonym">Armillaria bulbosa</name>
    <dbReference type="NCBI Taxonomy" id="47427"/>
    <lineage>
        <taxon>Eukaryota</taxon>
        <taxon>Fungi</taxon>
        <taxon>Dikarya</taxon>
        <taxon>Basidiomycota</taxon>
        <taxon>Agaricomycotina</taxon>
        <taxon>Agaricomycetes</taxon>
        <taxon>Agaricomycetidae</taxon>
        <taxon>Agaricales</taxon>
        <taxon>Marasmiineae</taxon>
        <taxon>Physalacriaceae</taxon>
        <taxon>Armillaria</taxon>
    </lineage>
</organism>
<evidence type="ECO:0008006" key="3">
    <source>
        <dbReference type="Google" id="ProtNLM"/>
    </source>
</evidence>
<dbReference type="AlphaFoldDB" id="A0A2H3DIF2"/>
<dbReference type="EMBL" id="KZ293662">
    <property type="protein sequence ID" value="PBK91252.1"/>
    <property type="molecule type" value="Genomic_DNA"/>
</dbReference>
<evidence type="ECO:0000313" key="1">
    <source>
        <dbReference type="EMBL" id="PBK91252.1"/>
    </source>
</evidence>
<protein>
    <recommendedName>
        <fullName evidence="3">Prolyl 4-hydroxylase alpha subunit Fe(2+) 2OG dioxygenase domain-containing protein</fullName>
    </recommendedName>
</protein>
<sequence length="151" mass="17147">LYLHYKDHLDQLYKKLPHLKPNFEKSIFPCATFNFGSNVWTFKHRDLMNCPYGLCAITALGCFDSKKGGHIVLWELKLIVEFPHTCTIMIPSAMIIHSNIPIAEGDSCSSFTQFLAGGLLCWVDNRFQMEKEMAKEDPTAFAAPKEFKAGQ</sequence>
<name>A0A2H3DIF2_ARMGA</name>
<dbReference type="OrthoDB" id="3253621at2759"/>
<dbReference type="Gene3D" id="3.60.130.30">
    <property type="match status" value="1"/>
</dbReference>
<accession>A0A2H3DIF2</accession>
<evidence type="ECO:0000313" key="2">
    <source>
        <dbReference type="Proteomes" id="UP000217790"/>
    </source>
</evidence>
<dbReference type="InParanoid" id="A0A2H3DIF2"/>
<proteinExistence type="predicted"/>
<dbReference type="Proteomes" id="UP000217790">
    <property type="component" value="Unassembled WGS sequence"/>
</dbReference>
<gene>
    <name evidence="1" type="ORF">ARMGADRAFT_932861</name>
</gene>
<reference evidence="2" key="1">
    <citation type="journal article" date="2017" name="Nat. Ecol. Evol.">
        <title>Genome expansion and lineage-specific genetic innovations in the forest pathogenic fungi Armillaria.</title>
        <authorList>
            <person name="Sipos G."/>
            <person name="Prasanna A.N."/>
            <person name="Walter M.C."/>
            <person name="O'Connor E."/>
            <person name="Balint B."/>
            <person name="Krizsan K."/>
            <person name="Kiss B."/>
            <person name="Hess J."/>
            <person name="Varga T."/>
            <person name="Slot J."/>
            <person name="Riley R."/>
            <person name="Boka B."/>
            <person name="Rigling D."/>
            <person name="Barry K."/>
            <person name="Lee J."/>
            <person name="Mihaltcheva S."/>
            <person name="LaButti K."/>
            <person name="Lipzen A."/>
            <person name="Waldron R."/>
            <person name="Moloney N.M."/>
            <person name="Sperisen C."/>
            <person name="Kredics L."/>
            <person name="Vagvoelgyi C."/>
            <person name="Patrignani A."/>
            <person name="Fitzpatrick D."/>
            <person name="Nagy I."/>
            <person name="Doyle S."/>
            <person name="Anderson J.B."/>
            <person name="Grigoriev I.V."/>
            <person name="Gueldener U."/>
            <person name="Muensterkoetter M."/>
            <person name="Nagy L.G."/>
        </authorList>
    </citation>
    <scope>NUCLEOTIDE SEQUENCE [LARGE SCALE GENOMIC DNA]</scope>
    <source>
        <strain evidence="2">Ar21-2</strain>
    </source>
</reference>
<feature type="non-terminal residue" evidence="1">
    <location>
        <position position="1"/>
    </location>
</feature>